<dbReference type="AlphaFoldDB" id="A0A6B8RPU3"/>
<proteinExistence type="predicted"/>
<name>A0A6B8RPU3_9BACL</name>
<dbReference type="KEGG" id="ppsc:EHS13_23025"/>
<protein>
    <submittedName>
        <fullName evidence="1">Uncharacterized protein</fullName>
    </submittedName>
</protein>
<evidence type="ECO:0000313" key="1">
    <source>
        <dbReference type="EMBL" id="QGQ97555.1"/>
    </source>
</evidence>
<dbReference type="RefSeq" id="WP_155702660.1">
    <property type="nucleotide sequence ID" value="NZ_CP034235.1"/>
</dbReference>
<sequence>MTNKKPKNHGKRWTSVDQSKIEGIADQIENREQLERISFENAPEFERTSVAVAKRIELYKGWHYRQKNNK</sequence>
<gene>
    <name evidence="1" type="ORF">EHS13_23025</name>
</gene>
<dbReference type="Proteomes" id="UP000426246">
    <property type="component" value="Chromosome"/>
</dbReference>
<organism evidence="1 2">
    <name type="scientific">Paenibacillus psychroresistens</name>
    <dbReference type="NCBI Taxonomy" id="1778678"/>
    <lineage>
        <taxon>Bacteria</taxon>
        <taxon>Bacillati</taxon>
        <taxon>Bacillota</taxon>
        <taxon>Bacilli</taxon>
        <taxon>Bacillales</taxon>
        <taxon>Paenibacillaceae</taxon>
        <taxon>Paenibacillus</taxon>
    </lineage>
</organism>
<dbReference type="EMBL" id="CP034235">
    <property type="protein sequence ID" value="QGQ97555.1"/>
    <property type="molecule type" value="Genomic_DNA"/>
</dbReference>
<evidence type="ECO:0000313" key="2">
    <source>
        <dbReference type="Proteomes" id="UP000426246"/>
    </source>
</evidence>
<reference evidence="2" key="1">
    <citation type="submission" date="2018-11" db="EMBL/GenBank/DDBJ databases">
        <title>Complete genome sequence of Paenibacillus sp. ML311-T8.</title>
        <authorList>
            <person name="Nam Y.-D."/>
            <person name="Kang J."/>
            <person name="Chung W.-H."/>
            <person name="Park Y.S."/>
        </authorList>
    </citation>
    <scope>NUCLEOTIDE SEQUENCE [LARGE SCALE GENOMIC DNA]</scope>
    <source>
        <strain evidence="2">ML311-T8</strain>
    </source>
</reference>
<accession>A0A6B8RPU3</accession>
<keyword evidence="2" id="KW-1185">Reference proteome</keyword>